<dbReference type="InterPro" id="IPR013249">
    <property type="entry name" value="RNA_pol_sigma70_r4_t2"/>
</dbReference>
<proteinExistence type="inferred from homology"/>
<dbReference type="Proteomes" id="UP001596135">
    <property type="component" value="Unassembled WGS sequence"/>
</dbReference>
<keyword evidence="3" id="KW-0805">Transcription regulation</keyword>
<dbReference type="NCBIfam" id="TIGR02937">
    <property type="entry name" value="sigma70-ECF"/>
    <property type="match status" value="1"/>
</dbReference>
<protein>
    <submittedName>
        <fullName evidence="8">RNA polymerase sigma-70 factor</fullName>
    </submittedName>
</protein>
<evidence type="ECO:0000256" key="3">
    <source>
        <dbReference type="ARBA" id="ARBA00023015"/>
    </source>
</evidence>
<evidence type="ECO:0000256" key="1">
    <source>
        <dbReference type="ARBA" id="ARBA00010641"/>
    </source>
</evidence>
<organism evidence="8 9">
    <name type="scientific">Nocardioides hankookensis</name>
    <dbReference type="NCBI Taxonomy" id="443157"/>
    <lineage>
        <taxon>Bacteria</taxon>
        <taxon>Bacillati</taxon>
        <taxon>Actinomycetota</taxon>
        <taxon>Actinomycetes</taxon>
        <taxon>Propionibacteriales</taxon>
        <taxon>Nocardioidaceae</taxon>
        <taxon>Nocardioides</taxon>
    </lineage>
</organism>
<dbReference type="PANTHER" id="PTHR30173:SF36">
    <property type="entry name" value="ECF RNA POLYMERASE SIGMA FACTOR SIGJ"/>
    <property type="match status" value="1"/>
</dbReference>
<evidence type="ECO:0000259" key="7">
    <source>
        <dbReference type="Pfam" id="PF08281"/>
    </source>
</evidence>
<feature type="domain" description="RNA polymerase sigma factor 70 region 4 type 2" evidence="7">
    <location>
        <begin position="106"/>
        <end position="156"/>
    </location>
</feature>
<dbReference type="InterPro" id="IPR013325">
    <property type="entry name" value="RNA_pol_sigma_r2"/>
</dbReference>
<dbReference type="InterPro" id="IPR014284">
    <property type="entry name" value="RNA_pol_sigma-70_dom"/>
</dbReference>
<evidence type="ECO:0000259" key="6">
    <source>
        <dbReference type="Pfam" id="PF04542"/>
    </source>
</evidence>
<dbReference type="Gene3D" id="3.10.450.50">
    <property type="match status" value="1"/>
</dbReference>
<dbReference type="InterPro" id="IPR013324">
    <property type="entry name" value="RNA_pol_sigma_r3/r4-like"/>
</dbReference>
<evidence type="ECO:0000256" key="4">
    <source>
        <dbReference type="ARBA" id="ARBA00023082"/>
    </source>
</evidence>
<dbReference type="InterPro" id="IPR007627">
    <property type="entry name" value="RNA_pol_sigma70_r2"/>
</dbReference>
<sequence length="293" mass="31691">MTEDPFVAHRGLLFTMAYELLGSAAEAEDVVQETWIRWDALGEAARDEVVASRAFLVRMVTRKALDRLRANSRRREQYVGEWLPEPVLTAPDVADDVELAESVSFAMLTVLETLNPTERAVFVLREVFDVPYAEIADALDKSQAAVRQIGHRAREHVAARRPRMEVSPREQEEVVERFLAAVAGGDLQGLLDALAPDVVLVADGGGIAQAIRLPVAGAKKVANLLRTFPKFGAGASLVPITLNGAPAVKVVGIDDGFDTAISFAVEGGLITRIFAVRNPAKLSGLDVEATLSR</sequence>
<comment type="caution">
    <text evidence="8">The sequence shown here is derived from an EMBL/GenBank/DDBJ whole genome shotgun (WGS) entry which is preliminary data.</text>
</comment>
<dbReference type="InterPro" id="IPR032710">
    <property type="entry name" value="NTF2-like_dom_sf"/>
</dbReference>
<dbReference type="NCBIfam" id="TIGR02957">
    <property type="entry name" value="SigX4"/>
    <property type="match status" value="1"/>
</dbReference>
<evidence type="ECO:0000256" key="2">
    <source>
        <dbReference type="ARBA" id="ARBA00011344"/>
    </source>
</evidence>
<dbReference type="Gene3D" id="1.10.1740.10">
    <property type="match status" value="1"/>
</dbReference>
<feature type="domain" description="RNA polymerase sigma-70 region 2" evidence="6">
    <location>
        <begin position="8"/>
        <end position="74"/>
    </location>
</feature>
<dbReference type="SUPFAM" id="SSF88946">
    <property type="entry name" value="Sigma2 domain of RNA polymerase sigma factors"/>
    <property type="match status" value="1"/>
</dbReference>
<comment type="subunit">
    <text evidence="2">Interacts transiently with the RNA polymerase catalytic core formed by RpoA, RpoB, RpoC and RpoZ (2 alpha, 1 beta, 1 beta' and 1 omega subunit) to form the RNA polymerase holoenzyme that can initiate transcription.</text>
</comment>
<dbReference type="PANTHER" id="PTHR30173">
    <property type="entry name" value="SIGMA 19 FACTOR"/>
    <property type="match status" value="1"/>
</dbReference>
<dbReference type="Gene3D" id="1.10.10.10">
    <property type="entry name" value="Winged helix-like DNA-binding domain superfamily/Winged helix DNA-binding domain"/>
    <property type="match status" value="1"/>
</dbReference>
<keyword evidence="5" id="KW-0804">Transcription</keyword>
<comment type="similarity">
    <text evidence="1">Belongs to the sigma-70 factor family. ECF subfamily.</text>
</comment>
<keyword evidence="4" id="KW-0731">Sigma factor</keyword>
<dbReference type="SUPFAM" id="SSF88659">
    <property type="entry name" value="Sigma3 and sigma4 domains of RNA polymerase sigma factors"/>
    <property type="match status" value="1"/>
</dbReference>
<dbReference type="InterPro" id="IPR036388">
    <property type="entry name" value="WH-like_DNA-bd_sf"/>
</dbReference>
<name>A0ABW1LPB3_9ACTN</name>
<dbReference type="Pfam" id="PF04542">
    <property type="entry name" value="Sigma70_r2"/>
    <property type="match status" value="1"/>
</dbReference>
<dbReference type="NCBIfam" id="NF007214">
    <property type="entry name" value="PRK09636.1"/>
    <property type="match status" value="1"/>
</dbReference>
<dbReference type="RefSeq" id="WP_379158290.1">
    <property type="nucleotide sequence ID" value="NZ_JBHSRJ010000009.1"/>
</dbReference>
<evidence type="ECO:0000256" key="5">
    <source>
        <dbReference type="ARBA" id="ARBA00023163"/>
    </source>
</evidence>
<reference evidence="9" key="1">
    <citation type="journal article" date="2019" name="Int. J. Syst. Evol. Microbiol.">
        <title>The Global Catalogue of Microorganisms (GCM) 10K type strain sequencing project: providing services to taxonomists for standard genome sequencing and annotation.</title>
        <authorList>
            <consortium name="The Broad Institute Genomics Platform"/>
            <consortium name="The Broad Institute Genome Sequencing Center for Infectious Disease"/>
            <person name="Wu L."/>
            <person name="Ma J."/>
        </authorList>
    </citation>
    <scope>NUCLEOTIDE SEQUENCE [LARGE SCALE GENOMIC DNA]</scope>
    <source>
        <strain evidence="9">CCUG 54522</strain>
    </source>
</reference>
<dbReference type="InterPro" id="IPR052704">
    <property type="entry name" value="ECF_Sigma-70_Domain"/>
</dbReference>
<dbReference type="CDD" id="cd06171">
    <property type="entry name" value="Sigma70_r4"/>
    <property type="match status" value="1"/>
</dbReference>
<evidence type="ECO:0000313" key="9">
    <source>
        <dbReference type="Proteomes" id="UP001596135"/>
    </source>
</evidence>
<dbReference type="SUPFAM" id="SSF54427">
    <property type="entry name" value="NTF2-like"/>
    <property type="match status" value="1"/>
</dbReference>
<evidence type="ECO:0000313" key="8">
    <source>
        <dbReference type="EMBL" id="MFC6045311.1"/>
    </source>
</evidence>
<keyword evidence="9" id="KW-1185">Reference proteome</keyword>
<dbReference type="Pfam" id="PF08281">
    <property type="entry name" value="Sigma70_r4_2"/>
    <property type="match status" value="1"/>
</dbReference>
<dbReference type="InterPro" id="IPR014303">
    <property type="entry name" value="RNA_pol_sigma-70_ECF"/>
</dbReference>
<accession>A0ABW1LPB3</accession>
<dbReference type="EMBL" id="JBHSRJ010000009">
    <property type="protein sequence ID" value="MFC6045311.1"/>
    <property type="molecule type" value="Genomic_DNA"/>
</dbReference>
<gene>
    <name evidence="8" type="ORF">ACFPYL_19660</name>
</gene>